<sequence>MKNTLKVTVDAIKHERDKDGVPFTTLHLELPSGTDLKFLQRAHLITRKKESREVATFTLRIYGGGDRRTWRLTSKGSKTKDYRVVAVLEVYFNEQARFERYFDPADPTAYDVELDVEIEEPTTPLFGKRDDDSESEGMSA</sequence>
<comment type="caution">
    <text evidence="2">The sequence shown here is derived from an EMBL/GenBank/DDBJ whole genome shotgun (WGS) entry which is preliminary data.</text>
</comment>
<evidence type="ECO:0000313" key="2">
    <source>
        <dbReference type="EMBL" id="GAA5514925.1"/>
    </source>
</evidence>
<keyword evidence="3" id="KW-1185">Reference proteome</keyword>
<name>A0ABP9WEM2_9DEIO</name>
<evidence type="ECO:0008006" key="4">
    <source>
        <dbReference type="Google" id="ProtNLM"/>
    </source>
</evidence>
<gene>
    <name evidence="2" type="ORF">Dcar01_03689</name>
</gene>
<dbReference type="RefSeq" id="WP_345468207.1">
    <property type="nucleotide sequence ID" value="NZ_BAABRP010000027.1"/>
</dbReference>
<protein>
    <recommendedName>
        <fullName evidence="4">Single-stranded DNA-binding protein</fullName>
    </recommendedName>
</protein>
<accession>A0ABP9WEM2</accession>
<evidence type="ECO:0000313" key="3">
    <source>
        <dbReference type="Proteomes" id="UP001401887"/>
    </source>
</evidence>
<dbReference type="EMBL" id="BAABRP010000027">
    <property type="protein sequence ID" value="GAA5514925.1"/>
    <property type="molecule type" value="Genomic_DNA"/>
</dbReference>
<evidence type="ECO:0000256" key="1">
    <source>
        <dbReference type="SAM" id="MobiDB-lite"/>
    </source>
</evidence>
<dbReference type="Proteomes" id="UP001401887">
    <property type="component" value="Unassembled WGS sequence"/>
</dbReference>
<feature type="region of interest" description="Disordered" evidence="1">
    <location>
        <begin position="121"/>
        <end position="140"/>
    </location>
</feature>
<organism evidence="2 3">
    <name type="scientific">Deinococcus carri</name>
    <dbReference type="NCBI Taxonomy" id="1211323"/>
    <lineage>
        <taxon>Bacteria</taxon>
        <taxon>Thermotogati</taxon>
        <taxon>Deinococcota</taxon>
        <taxon>Deinococci</taxon>
        <taxon>Deinococcales</taxon>
        <taxon>Deinococcaceae</taxon>
        <taxon>Deinococcus</taxon>
    </lineage>
</organism>
<reference evidence="2 3" key="1">
    <citation type="submission" date="2024-02" db="EMBL/GenBank/DDBJ databases">
        <title>Deinococcus carri NBRC 110142.</title>
        <authorList>
            <person name="Ichikawa N."/>
            <person name="Katano-Makiyama Y."/>
            <person name="Hidaka K."/>
        </authorList>
    </citation>
    <scope>NUCLEOTIDE SEQUENCE [LARGE SCALE GENOMIC DNA]</scope>
    <source>
        <strain evidence="2 3">NBRC 110142</strain>
    </source>
</reference>
<proteinExistence type="predicted"/>